<dbReference type="Gene3D" id="1.10.510.10">
    <property type="entry name" value="Transferase(Phosphotransferase) domain 1"/>
    <property type="match status" value="1"/>
</dbReference>
<dbReference type="SUPFAM" id="SSF56112">
    <property type="entry name" value="Protein kinase-like (PK-like)"/>
    <property type="match status" value="1"/>
</dbReference>
<evidence type="ECO:0000259" key="7">
    <source>
        <dbReference type="PROSITE" id="PS50011"/>
    </source>
</evidence>
<dbReference type="Proteomes" id="UP001642484">
    <property type="component" value="Unassembled WGS sequence"/>
</dbReference>
<keyword evidence="9" id="KW-1185">Reference proteome</keyword>
<protein>
    <recommendedName>
        <fullName evidence="7">Protein kinase domain-containing protein</fullName>
    </recommendedName>
</protein>
<keyword evidence="4" id="KW-0418">Kinase</keyword>
<dbReference type="InterPro" id="IPR011009">
    <property type="entry name" value="Kinase-like_dom_sf"/>
</dbReference>
<dbReference type="InterPro" id="IPR000719">
    <property type="entry name" value="Prot_kinase_dom"/>
</dbReference>
<feature type="domain" description="Protein kinase" evidence="7">
    <location>
        <begin position="256"/>
        <end position="582"/>
    </location>
</feature>
<dbReference type="PANTHER" id="PTHR24058">
    <property type="entry name" value="DUAL SPECIFICITY PROTEIN KINASE"/>
    <property type="match status" value="1"/>
</dbReference>
<keyword evidence="3" id="KW-0547">Nucleotide-binding</keyword>
<keyword evidence="2" id="KW-0808">Transferase</keyword>
<feature type="region of interest" description="Disordered" evidence="6">
    <location>
        <begin position="1"/>
        <end position="205"/>
    </location>
</feature>
<feature type="compositionally biased region" description="Basic and acidic residues" evidence="6">
    <location>
        <begin position="1"/>
        <end position="18"/>
    </location>
</feature>
<evidence type="ECO:0000256" key="4">
    <source>
        <dbReference type="ARBA" id="ARBA00022777"/>
    </source>
</evidence>
<evidence type="ECO:0000313" key="9">
    <source>
        <dbReference type="Proteomes" id="UP001642484"/>
    </source>
</evidence>
<dbReference type="SMART" id="SM00220">
    <property type="entry name" value="S_TKc"/>
    <property type="match status" value="1"/>
</dbReference>
<evidence type="ECO:0000313" key="8">
    <source>
        <dbReference type="EMBL" id="CAK9033128.1"/>
    </source>
</evidence>
<evidence type="ECO:0000256" key="5">
    <source>
        <dbReference type="ARBA" id="ARBA00022840"/>
    </source>
</evidence>
<dbReference type="InterPro" id="IPR050494">
    <property type="entry name" value="Ser_Thr_dual-spec_kinase"/>
</dbReference>
<reference evidence="8 9" key="1">
    <citation type="submission" date="2024-02" db="EMBL/GenBank/DDBJ databases">
        <authorList>
            <person name="Chen Y."/>
            <person name="Shah S."/>
            <person name="Dougan E. K."/>
            <person name="Thang M."/>
            <person name="Chan C."/>
        </authorList>
    </citation>
    <scope>NUCLEOTIDE SEQUENCE [LARGE SCALE GENOMIC DNA]</scope>
</reference>
<feature type="region of interest" description="Disordered" evidence="6">
    <location>
        <begin position="611"/>
        <end position="634"/>
    </location>
</feature>
<dbReference type="InterPro" id="IPR008271">
    <property type="entry name" value="Ser/Thr_kinase_AS"/>
</dbReference>
<keyword evidence="1" id="KW-0723">Serine/threonine-protein kinase</keyword>
<sequence length="693" mass="79924">MSSREPKSGRHRSPDDDRKRRREKKEKEKDREKDRGDRGRRDKDRGDRDRGDRDRGDRDRGDRDRGDRDRGDREERRLRRSDRSRSRSPPAPSPPKVVKSTNWKEEQNEGEDLRDHSDDEETAARKLEESRKRRAAMITQAKEEKEKKEQEEKDKDISGENEKAKEEPSANDVSEMKIEKDEKGENGEEDETQEKEPEVKDGGGDMFDLNLDAKELKAGQKRTQNIATTGASTEDWDDEEGYYIAQVGELLESRYLVQDTVSGRGVFSNVVKAKDTKTEGEPLVALKIIRSNDMMKKAAEKEMEILQMLNNADKANKRHIVRLIETFYYRKHIFMVFECMAEDLRGALKKYTKNRGMSIMAVKGYTKQLLIGVRHMHKFNIIHADLKPDNILISQDNSIVKLCDFGTAVEQKDIGVSPYLMSRFYRPAEVILGCEYGVPVDVWALACTLYEIFTGKTLLQGKTNNDMLKRIMDLKGKIPKNVIKKGAVWKNHFDENLDFKFIDKDSMTGEEITRIITDNNCKRELKEFLLDRVGPEKQKSQEREDQQYVKKTVHFADLLDKMLALDPEKRLTAEDALKHHFVEDPKAQKAAAGAAAGKRRKFTWRPQLGNAEVTSKPPVSPKTTHPDYYDVSDTEAGSDDFAVRRAKFLKAMRDRFVDGLERNFDYAALDEDSELDDVVEMGRDAEEKYFDAE</sequence>
<evidence type="ECO:0000256" key="1">
    <source>
        <dbReference type="ARBA" id="ARBA00022527"/>
    </source>
</evidence>
<dbReference type="PROSITE" id="PS00108">
    <property type="entry name" value="PROTEIN_KINASE_ST"/>
    <property type="match status" value="1"/>
</dbReference>
<gene>
    <name evidence="8" type="ORF">CCMP2556_LOCUS18947</name>
</gene>
<keyword evidence="5" id="KW-0067">ATP-binding</keyword>
<dbReference type="EMBL" id="CAXAMN010010935">
    <property type="protein sequence ID" value="CAK9033128.1"/>
    <property type="molecule type" value="Genomic_DNA"/>
</dbReference>
<dbReference type="PROSITE" id="PS50011">
    <property type="entry name" value="PROTEIN_KINASE_DOM"/>
    <property type="match status" value="1"/>
</dbReference>
<dbReference type="Gene3D" id="3.30.200.20">
    <property type="entry name" value="Phosphorylase Kinase, domain 1"/>
    <property type="match status" value="1"/>
</dbReference>
<accession>A0ABP0L2F7</accession>
<feature type="compositionally biased region" description="Basic and acidic residues" evidence="6">
    <location>
        <begin position="141"/>
        <end position="186"/>
    </location>
</feature>
<proteinExistence type="predicted"/>
<feature type="compositionally biased region" description="Basic and acidic residues" evidence="6">
    <location>
        <begin position="25"/>
        <end position="85"/>
    </location>
</feature>
<feature type="compositionally biased region" description="Basic and acidic residues" evidence="6">
    <location>
        <begin position="194"/>
        <end position="203"/>
    </location>
</feature>
<evidence type="ECO:0000256" key="3">
    <source>
        <dbReference type="ARBA" id="ARBA00022741"/>
    </source>
</evidence>
<comment type="caution">
    <text evidence="8">The sequence shown here is derived from an EMBL/GenBank/DDBJ whole genome shotgun (WGS) entry which is preliminary data.</text>
</comment>
<dbReference type="Pfam" id="PF00069">
    <property type="entry name" value="Pkinase"/>
    <property type="match status" value="1"/>
</dbReference>
<dbReference type="PANTHER" id="PTHR24058:SF103">
    <property type="entry name" value="SERINE_THREONINE-PROTEIN KINASE PRP4 HOMOLOG"/>
    <property type="match status" value="1"/>
</dbReference>
<organism evidence="8 9">
    <name type="scientific">Durusdinium trenchii</name>
    <dbReference type="NCBI Taxonomy" id="1381693"/>
    <lineage>
        <taxon>Eukaryota</taxon>
        <taxon>Sar</taxon>
        <taxon>Alveolata</taxon>
        <taxon>Dinophyceae</taxon>
        <taxon>Suessiales</taxon>
        <taxon>Symbiodiniaceae</taxon>
        <taxon>Durusdinium</taxon>
    </lineage>
</organism>
<name>A0ABP0L2F7_9DINO</name>
<evidence type="ECO:0000256" key="2">
    <source>
        <dbReference type="ARBA" id="ARBA00022679"/>
    </source>
</evidence>
<feature type="compositionally biased region" description="Basic and acidic residues" evidence="6">
    <location>
        <begin position="102"/>
        <end position="131"/>
    </location>
</feature>
<evidence type="ECO:0000256" key="6">
    <source>
        <dbReference type="SAM" id="MobiDB-lite"/>
    </source>
</evidence>